<dbReference type="Proteomes" id="UP000033452">
    <property type="component" value="Unassembled WGS sequence"/>
</dbReference>
<protein>
    <submittedName>
        <fullName evidence="1">Uncharacterized protein</fullName>
    </submittedName>
</protein>
<evidence type="ECO:0000313" key="1">
    <source>
        <dbReference type="EMBL" id="KJZ13041.1"/>
    </source>
</evidence>
<evidence type="ECO:0000313" key="2">
    <source>
        <dbReference type="Proteomes" id="UP000033452"/>
    </source>
</evidence>
<gene>
    <name evidence="1" type="ORF">TW77_01535</name>
</gene>
<comment type="caution">
    <text evidence="1">The sequence shown here is derived from an EMBL/GenBank/DDBJ whole genome shotgun (WGS) entry which is preliminary data.</text>
</comment>
<dbReference type="AlphaFoldDB" id="A0A0F4QZD3"/>
<dbReference type="EMBL" id="JXYA01000002">
    <property type="protein sequence ID" value="KJZ13041.1"/>
    <property type="molecule type" value="Genomic_DNA"/>
</dbReference>
<dbReference type="PATRIC" id="fig|43658.5.peg.320"/>
<dbReference type="RefSeq" id="WP_046003195.1">
    <property type="nucleotide sequence ID" value="NZ_JXYA01000002.1"/>
</dbReference>
<accession>A0A0F4QZD3</accession>
<dbReference type="OrthoDB" id="6293468at2"/>
<keyword evidence="2" id="KW-1185">Reference proteome</keyword>
<name>A0A0F4QZD3_9GAMM</name>
<sequence>MKLNLNKKNIKRLSADKATLALQATPQVAGGAPKSYFNNCAPTENRMCWEDSIGNCPYTMAFGC</sequence>
<proteinExistence type="predicted"/>
<organism evidence="1 2">
    <name type="scientific">Pseudoalteromonas rubra</name>
    <dbReference type="NCBI Taxonomy" id="43658"/>
    <lineage>
        <taxon>Bacteria</taxon>
        <taxon>Pseudomonadati</taxon>
        <taxon>Pseudomonadota</taxon>
        <taxon>Gammaproteobacteria</taxon>
        <taxon>Alteromonadales</taxon>
        <taxon>Pseudoalteromonadaceae</taxon>
        <taxon>Pseudoalteromonas</taxon>
    </lineage>
</organism>
<reference evidence="1 2" key="1">
    <citation type="journal article" date="2015" name="BMC Genomics">
        <title>Genome mining reveals unlocked bioactive potential of marine Gram-negative bacteria.</title>
        <authorList>
            <person name="Machado H."/>
            <person name="Sonnenschein E.C."/>
            <person name="Melchiorsen J."/>
            <person name="Gram L."/>
        </authorList>
    </citation>
    <scope>NUCLEOTIDE SEQUENCE [LARGE SCALE GENOMIC DNA]</scope>
    <source>
        <strain evidence="1 2">S2471</strain>
    </source>
</reference>